<evidence type="ECO:0000256" key="1">
    <source>
        <dbReference type="ARBA" id="ARBA00022490"/>
    </source>
</evidence>
<dbReference type="Gene3D" id="3.40.50.180">
    <property type="entry name" value="Methylesterase CheB, C-terminal domain"/>
    <property type="match status" value="1"/>
</dbReference>
<dbReference type="PIRSF" id="PIRSF000876">
    <property type="entry name" value="RR_chemtxs_CheB"/>
    <property type="match status" value="1"/>
</dbReference>
<dbReference type="InterPro" id="IPR035909">
    <property type="entry name" value="CheB_C"/>
</dbReference>
<dbReference type="GO" id="GO:0008984">
    <property type="term" value="F:protein-glutamate methylesterase activity"/>
    <property type="evidence" value="ECO:0007669"/>
    <property type="project" value="UniProtKB-EC"/>
</dbReference>
<sequence>MIVDDSVVARTVLARMLESSGKFVVANAVGNVQAALGFLETQQVDIVLLDIEMPGVDGLTALPDVLAASGGAKVLIVSSTCDDGAAATIQALALGAADTLVKPGIGAFAGKFSEVLHEKVKRLLDAPAEASGAMRGNLAACKVADDFDVVAIGASTGGIHALSQLLREVPPDFQVPILITQHLPGSFMSYFATQLAVLAGRPCEVATDCMRIRPGRLIVAPGDAHLRCVRMSDGTAIRLSHDRVANGCMPSVDPMLASVAQTYGARALAIVLSGMGRDGSEGARAIVQAGGSVVVQDRESSVVWGMPGSVFNAGQASAALSPSDIGRLIASRKRPS</sequence>
<evidence type="ECO:0000256" key="4">
    <source>
        <dbReference type="ARBA" id="ARBA00039140"/>
    </source>
</evidence>
<protein>
    <recommendedName>
        <fullName evidence="4">protein-glutamate methylesterase</fullName>
        <ecNumber evidence="4">3.1.1.61</ecNumber>
    </recommendedName>
</protein>
<comment type="catalytic activity">
    <reaction evidence="5">
        <text>[protein]-L-glutamate 5-O-methyl ester + H2O = L-glutamyl-[protein] + methanol + H(+)</text>
        <dbReference type="Rhea" id="RHEA:23236"/>
        <dbReference type="Rhea" id="RHEA-COMP:10208"/>
        <dbReference type="Rhea" id="RHEA-COMP:10311"/>
        <dbReference type="ChEBI" id="CHEBI:15377"/>
        <dbReference type="ChEBI" id="CHEBI:15378"/>
        <dbReference type="ChEBI" id="CHEBI:17790"/>
        <dbReference type="ChEBI" id="CHEBI:29973"/>
        <dbReference type="ChEBI" id="CHEBI:82795"/>
        <dbReference type="EC" id="3.1.1.61"/>
    </reaction>
</comment>
<dbReference type="GO" id="GO:0006935">
    <property type="term" value="P:chemotaxis"/>
    <property type="evidence" value="ECO:0007669"/>
    <property type="project" value="UniProtKB-UniRule"/>
</dbReference>
<dbReference type="PANTHER" id="PTHR42872:SF6">
    <property type="entry name" value="PROTEIN-GLUTAMATE METHYLESTERASE_PROTEIN-GLUTAMINE GLUTAMINASE"/>
    <property type="match status" value="1"/>
</dbReference>
<dbReference type="SUPFAM" id="SSF52172">
    <property type="entry name" value="CheY-like"/>
    <property type="match status" value="1"/>
</dbReference>
<evidence type="ECO:0000256" key="3">
    <source>
        <dbReference type="ARBA" id="ARBA00022801"/>
    </source>
</evidence>
<dbReference type="SMART" id="SM00448">
    <property type="entry name" value="REC"/>
    <property type="match status" value="1"/>
</dbReference>
<dbReference type="PANTHER" id="PTHR42872">
    <property type="entry name" value="PROTEIN-GLUTAMATE METHYLESTERASE/PROTEIN-GLUTAMINE GLUTAMINASE"/>
    <property type="match status" value="1"/>
</dbReference>
<keyword evidence="1" id="KW-0963">Cytoplasm</keyword>
<dbReference type="KEGG" id="spzr:G5C33_10975"/>
<dbReference type="PROSITE" id="PS50110">
    <property type="entry name" value="RESPONSE_REGULATORY"/>
    <property type="match status" value="1"/>
</dbReference>
<dbReference type="EMBL" id="CP049109">
    <property type="protein sequence ID" value="QIG81905.1"/>
    <property type="molecule type" value="Genomic_DNA"/>
</dbReference>
<dbReference type="InterPro" id="IPR001789">
    <property type="entry name" value="Sig_transdc_resp-reg_receiver"/>
</dbReference>
<keyword evidence="11" id="KW-1185">Reference proteome</keyword>
<feature type="domain" description="CheB-type methylesterase" evidence="9">
    <location>
        <begin position="143"/>
        <end position="336"/>
    </location>
</feature>
<feature type="active site" evidence="6">
    <location>
        <position position="155"/>
    </location>
</feature>
<feature type="modified residue" description="4-aspartylphosphate" evidence="7">
    <location>
        <position position="50"/>
    </location>
</feature>
<organism evidence="10 11">
    <name type="scientific">Stakelama tenebrarum</name>
    <dbReference type="NCBI Taxonomy" id="2711215"/>
    <lineage>
        <taxon>Bacteria</taxon>
        <taxon>Pseudomonadati</taxon>
        <taxon>Pseudomonadota</taxon>
        <taxon>Alphaproteobacteria</taxon>
        <taxon>Sphingomonadales</taxon>
        <taxon>Sphingomonadaceae</taxon>
        <taxon>Stakelama</taxon>
    </lineage>
</organism>
<proteinExistence type="predicted"/>
<dbReference type="InterPro" id="IPR011006">
    <property type="entry name" value="CheY-like_superfamily"/>
</dbReference>
<dbReference type="GO" id="GO:0000156">
    <property type="term" value="F:phosphorelay response regulator activity"/>
    <property type="evidence" value="ECO:0007669"/>
    <property type="project" value="InterPro"/>
</dbReference>
<evidence type="ECO:0000259" key="9">
    <source>
        <dbReference type="PROSITE" id="PS50122"/>
    </source>
</evidence>
<accession>A0A6G6YAE9</accession>
<dbReference type="SUPFAM" id="SSF52738">
    <property type="entry name" value="Methylesterase CheB, C-terminal domain"/>
    <property type="match status" value="1"/>
</dbReference>
<reference evidence="10 11" key="1">
    <citation type="submission" date="2020-02" db="EMBL/GenBank/DDBJ databases">
        <authorList>
            <person name="Zheng R.K."/>
            <person name="Sun C.M."/>
        </authorList>
    </citation>
    <scope>NUCLEOTIDE SEQUENCE [LARGE SCALE GENOMIC DNA]</scope>
    <source>
        <strain evidence="11">zrk23</strain>
    </source>
</reference>
<keyword evidence="7" id="KW-0597">Phosphoprotein</keyword>
<feature type="active site" evidence="6">
    <location>
        <position position="182"/>
    </location>
</feature>
<evidence type="ECO:0000313" key="10">
    <source>
        <dbReference type="EMBL" id="QIG81905.1"/>
    </source>
</evidence>
<evidence type="ECO:0000259" key="8">
    <source>
        <dbReference type="PROSITE" id="PS50110"/>
    </source>
</evidence>
<dbReference type="AlphaFoldDB" id="A0A6G6YAE9"/>
<evidence type="ECO:0000256" key="5">
    <source>
        <dbReference type="ARBA" id="ARBA00048267"/>
    </source>
</evidence>
<dbReference type="Gene3D" id="3.40.50.2300">
    <property type="match status" value="1"/>
</dbReference>
<evidence type="ECO:0000256" key="7">
    <source>
        <dbReference type="PROSITE-ProRule" id="PRU00169"/>
    </source>
</evidence>
<feature type="active site" evidence="6">
    <location>
        <position position="278"/>
    </location>
</feature>
<dbReference type="Pfam" id="PF00072">
    <property type="entry name" value="Response_reg"/>
    <property type="match status" value="1"/>
</dbReference>
<dbReference type="GO" id="GO:0005737">
    <property type="term" value="C:cytoplasm"/>
    <property type="evidence" value="ECO:0007669"/>
    <property type="project" value="InterPro"/>
</dbReference>
<name>A0A6G6YAE9_9SPHN</name>
<dbReference type="Pfam" id="PF01339">
    <property type="entry name" value="CheB_methylest"/>
    <property type="match status" value="1"/>
</dbReference>
<dbReference type="InterPro" id="IPR000673">
    <property type="entry name" value="Sig_transdc_resp-reg_Me-estase"/>
</dbReference>
<dbReference type="InterPro" id="IPR008248">
    <property type="entry name" value="CheB-like"/>
</dbReference>
<gene>
    <name evidence="10" type="ORF">G5C33_10975</name>
</gene>
<dbReference type="EC" id="3.1.1.61" evidence="4"/>
<dbReference type="PROSITE" id="PS50122">
    <property type="entry name" value="CHEB"/>
    <property type="match status" value="1"/>
</dbReference>
<keyword evidence="3 6" id="KW-0378">Hydrolase</keyword>
<evidence type="ECO:0000256" key="6">
    <source>
        <dbReference type="PROSITE-ProRule" id="PRU00050"/>
    </source>
</evidence>
<keyword evidence="2 6" id="KW-0145">Chemotaxis</keyword>
<dbReference type="CDD" id="cd17541">
    <property type="entry name" value="REC_CheB-like"/>
    <property type="match status" value="1"/>
</dbReference>
<evidence type="ECO:0000313" key="11">
    <source>
        <dbReference type="Proteomes" id="UP000501568"/>
    </source>
</evidence>
<dbReference type="Proteomes" id="UP000501568">
    <property type="component" value="Chromosome"/>
</dbReference>
<dbReference type="CDD" id="cd16432">
    <property type="entry name" value="CheB_Rec"/>
    <property type="match status" value="1"/>
</dbReference>
<evidence type="ECO:0000256" key="2">
    <source>
        <dbReference type="ARBA" id="ARBA00022500"/>
    </source>
</evidence>
<feature type="domain" description="Response regulatory" evidence="8">
    <location>
        <begin position="1"/>
        <end position="117"/>
    </location>
</feature>